<proteinExistence type="predicted"/>
<dbReference type="STRING" id="880071.Fleli_1050"/>
<dbReference type="AlphaFoldDB" id="I4AHR0"/>
<dbReference type="KEGG" id="fli:Fleli_1050"/>
<gene>
    <name evidence="1" type="ordered locus">Fleli_1050</name>
</gene>
<accession>I4AHR0</accession>
<sequence>MNQIEQQKLADKIEFPPDRYQRELMIVDVFKMQNEGLIIDFSILDCISKIKEPRSVDESSLIGLILWKANSSISSTWKEDLASLKPEHLWVEWEEMTIQTQQKILSIPFSLLSRMINIVDYAARGLNSEVIEQIKIILKNVDIKHFEELLVFLRHHKQEIKKVDYGYK</sequence>
<reference evidence="2" key="1">
    <citation type="submission" date="2012-06" db="EMBL/GenBank/DDBJ databases">
        <title>The complete genome of Flexibacter litoralis DSM 6794.</title>
        <authorList>
            <person name="Lucas S."/>
            <person name="Copeland A."/>
            <person name="Lapidus A."/>
            <person name="Glavina del Rio T."/>
            <person name="Dalin E."/>
            <person name="Tice H."/>
            <person name="Bruce D."/>
            <person name="Goodwin L."/>
            <person name="Pitluck S."/>
            <person name="Peters L."/>
            <person name="Ovchinnikova G."/>
            <person name="Lu M."/>
            <person name="Kyrpides N."/>
            <person name="Mavromatis K."/>
            <person name="Ivanova N."/>
            <person name="Brettin T."/>
            <person name="Detter J.C."/>
            <person name="Han C."/>
            <person name="Larimer F."/>
            <person name="Land M."/>
            <person name="Hauser L."/>
            <person name="Markowitz V."/>
            <person name="Cheng J.-F."/>
            <person name="Hugenholtz P."/>
            <person name="Woyke T."/>
            <person name="Wu D."/>
            <person name="Spring S."/>
            <person name="Lang E."/>
            <person name="Kopitz M."/>
            <person name="Brambilla E."/>
            <person name="Klenk H.-P."/>
            <person name="Eisen J.A."/>
        </authorList>
    </citation>
    <scope>NUCLEOTIDE SEQUENCE [LARGE SCALE GENOMIC DNA]</scope>
    <source>
        <strain evidence="2">ATCC 23117 / DSM 6794 / NBRC 15988 / NCIMB 1366 / Sio-4</strain>
    </source>
</reference>
<dbReference type="Proteomes" id="UP000006054">
    <property type="component" value="Chromosome"/>
</dbReference>
<dbReference type="EMBL" id="CP003345">
    <property type="protein sequence ID" value="AFM03495.1"/>
    <property type="molecule type" value="Genomic_DNA"/>
</dbReference>
<evidence type="ECO:0000313" key="2">
    <source>
        <dbReference type="Proteomes" id="UP000006054"/>
    </source>
</evidence>
<dbReference type="RefSeq" id="WP_014796953.1">
    <property type="nucleotide sequence ID" value="NC_018018.1"/>
</dbReference>
<dbReference type="HOGENOM" id="CLU_1584040_0_0_10"/>
<keyword evidence="2" id="KW-1185">Reference proteome</keyword>
<organism evidence="1 2">
    <name type="scientific">Bernardetia litoralis (strain ATCC 23117 / DSM 6794 / NBRC 15988 / NCIMB 1366 / Fx l1 / Sio-4)</name>
    <name type="common">Flexibacter litoralis</name>
    <dbReference type="NCBI Taxonomy" id="880071"/>
    <lineage>
        <taxon>Bacteria</taxon>
        <taxon>Pseudomonadati</taxon>
        <taxon>Bacteroidota</taxon>
        <taxon>Cytophagia</taxon>
        <taxon>Cytophagales</taxon>
        <taxon>Bernardetiaceae</taxon>
        <taxon>Bernardetia</taxon>
    </lineage>
</organism>
<evidence type="ECO:0000313" key="1">
    <source>
        <dbReference type="EMBL" id="AFM03495.1"/>
    </source>
</evidence>
<protein>
    <submittedName>
        <fullName evidence="1">Uncharacterized protein</fullName>
    </submittedName>
</protein>
<name>I4AHR0_BERLS</name>